<proteinExistence type="predicted"/>
<dbReference type="AlphaFoldDB" id="A0AAV7SI03"/>
<name>A0AAV7SI03_PLEWA</name>
<gene>
    <name evidence="1" type="ORF">NDU88_004170</name>
</gene>
<protein>
    <submittedName>
        <fullName evidence="1">Uncharacterized protein</fullName>
    </submittedName>
</protein>
<reference evidence="1" key="1">
    <citation type="journal article" date="2022" name="bioRxiv">
        <title>Sequencing and chromosome-scale assembly of the giantPleurodeles waltlgenome.</title>
        <authorList>
            <person name="Brown T."/>
            <person name="Elewa A."/>
            <person name="Iarovenko S."/>
            <person name="Subramanian E."/>
            <person name="Araus A.J."/>
            <person name="Petzold A."/>
            <person name="Susuki M."/>
            <person name="Suzuki K.-i.T."/>
            <person name="Hayashi T."/>
            <person name="Toyoda A."/>
            <person name="Oliveira C."/>
            <person name="Osipova E."/>
            <person name="Leigh N.D."/>
            <person name="Simon A."/>
            <person name="Yun M.H."/>
        </authorList>
    </citation>
    <scope>NUCLEOTIDE SEQUENCE</scope>
    <source>
        <strain evidence="1">20211129_DDA</strain>
        <tissue evidence="1">Liver</tissue>
    </source>
</reference>
<accession>A0AAV7SI03</accession>
<comment type="caution">
    <text evidence="1">The sequence shown here is derived from an EMBL/GenBank/DDBJ whole genome shotgun (WGS) entry which is preliminary data.</text>
</comment>
<organism evidence="1 2">
    <name type="scientific">Pleurodeles waltl</name>
    <name type="common">Iberian ribbed newt</name>
    <dbReference type="NCBI Taxonomy" id="8319"/>
    <lineage>
        <taxon>Eukaryota</taxon>
        <taxon>Metazoa</taxon>
        <taxon>Chordata</taxon>
        <taxon>Craniata</taxon>
        <taxon>Vertebrata</taxon>
        <taxon>Euteleostomi</taxon>
        <taxon>Amphibia</taxon>
        <taxon>Batrachia</taxon>
        <taxon>Caudata</taxon>
        <taxon>Salamandroidea</taxon>
        <taxon>Salamandridae</taxon>
        <taxon>Pleurodelinae</taxon>
        <taxon>Pleurodeles</taxon>
    </lineage>
</organism>
<evidence type="ECO:0000313" key="2">
    <source>
        <dbReference type="Proteomes" id="UP001066276"/>
    </source>
</evidence>
<dbReference type="Proteomes" id="UP001066276">
    <property type="component" value="Chromosome 4_2"/>
</dbReference>
<keyword evidence="2" id="KW-1185">Reference proteome</keyword>
<dbReference type="EMBL" id="JANPWB010000008">
    <property type="protein sequence ID" value="KAJ1163717.1"/>
    <property type="molecule type" value="Genomic_DNA"/>
</dbReference>
<evidence type="ECO:0000313" key="1">
    <source>
        <dbReference type="EMBL" id="KAJ1163717.1"/>
    </source>
</evidence>
<sequence>MGPSVEAPYLRYRFWVTPSAGRSVELRYVLGMNHIVNASLLMHNSGVGVIFAPDDPHWALHDTVSTLLMTYVLMKKTAELRSVPRALPHEASPAFLSVRAAEQSSLLCSVSEPSARCLGDPHHPGKKMKAASPPALDSTQRLPQRYFNITWGRCAIGKYKRTPRRVTTRTGSSGCAP</sequence>